<protein>
    <submittedName>
        <fullName evidence="2">Uncharacterized protein</fullName>
    </submittedName>
</protein>
<accession>A0AAQ3NTM8</accession>
<dbReference type="EMBL" id="CP144697">
    <property type="protein sequence ID" value="WVZ14288.1"/>
    <property type="molecule type" value="Genomic_DNA"/>
</dbReference>
<reference evidence="2 3" key="1">
    <citation type="journal article" date="2023" name="Life. Sci Alliance">
        <title>Evolutionary insights into 3D genome organization and epigenetic landscape of Vigna mungo.</title>
        <authorList>
            <person name="Junaid A."/>
            <person name="Singh B."/>
            <person name="Bhatia S."/>
        </authorList>
    </citation>
    <scope>NUCLEOTIDE SEQUENCE [LARGE SCALE GENOMIC DNA]</scope>
    <source>
        <strain evidence="2">Urdbean</strain>
    </source>
</reference>
<gene>
    <name evidence="2" type="ORF">V8G54_011854</name>
</gene>
<name>A0AAQ3NTM8_VIGMU</name>
<feature type="compositionally biased region" description="Polar residues" evidence="1">
    <location>
        <begin position="31"/>
        <end position="46"/>
    </location>
</feature>
<keyword evidence="3" id="KW-1185">Reference proteome</keyword>
<proteinExistence type="predicted"/>
<evidence type="ECO:0000313" key="3">
    <source>
        <dbReference type="Proteomes" id="UP001374535"/>
    </source>
</evidence>
<organism evidence="2 3">
    <name type="scientific">Vigna mungo</name>
    <name type="common">Black gram</name>
    <name type="synonym">Phaseolus mungo</name>
    <dbReference type="NCBI Taxonomy" id="3915"/>
    <lineage>
        <taxon>Eukaryota</taxon>
        <taxon>Viridiplantae</taxon>
        <taxon>Streptophyta</taxon>
        <taxon>Embryophyta</taxon>
        <taxon>Tracheophyta</taxon>
        <taxon>Spermatophyta</taxon>
        <taxon>Magnoliopsida</taxon>
        <taxon>eudicotyledons</taxon>
        <taxon>Gunneridae</taxon>
        <taxon>Pentapetalae</taxon>
        <taxon>rosids</taxon>
        <taxon>fabids</taxon>
        <taxon>Fabales</taxon>
        <taxon>Fabaceae</taxon>
        <taxon>Papilionoideae</taxon>
        <taxon>50 kb inversion clade</taxon>
        <taxon>NPAAA clade</taxon>
        <taxon>indigoferoid/millettioid clade</taxon>
        <taxon>Phaseoleae</taxon>
        <taxon>Vigna</taxon>
    </lineage>
</organism>
<evidence type="ECO:0000256" key="1">
    <source>
        <dbReference type="SAM" id="MobiDB-lite"/>
    </source>
</evidence>
<feature type="region of interest" description="Disordered" evidence="1">
    <location>
        <begin position="31"/>
        <end position="51"/>
    </location>
</feature>
<dbReference type="AlphaFoldDB" id="A0AAQ3NTM8"/>
<sequence length="120" mass="13913">MYIHEKASSDARGQRIKLFGGLFRGLNLQNAQNPQKHRQNMSNRIESGQDHETSCKARFNSCADFAIDPPLLEREGKKRLTFSSSGKQRLQRSSLTLINKQHKMNEYIYVFVHTIIYIKT</sequence>
<dbReference type="Proteomes" id="UP001374535">
    <property type="component" value="Chromosome 4"/>
</dbReference>
<evidence type="ECO:0000313" key="2">
    <source>
        <dbReference type="EMBL" id="WVZ14288.1"/>
    </source>
</evidence>